<feature type="signal peptide" evidence="4">
    <location>
        <begin position="1"/>
        <end position="20"/>
    </location>
</feature>
<dbReference type="SMART" id="SM00248">
    <property type="entry name" value="ANK"/>
    <property type="match status" value="11"/>
</dbReference>
<reference evidence="5 6" key="1">
    <citation type="submission" date="2016-12" db="EMBL/GenBank/DDBJ databases">
        <authorList>
            <person name="Song W.-J."/>
            <person name="Kurnit D.M."/>
        </authorList>
    </citation>
    <scope>NUCLEOTIDE SEQUENCE [LARGE SCALE GENOMIC DNA]</scope>
    <source>
        <strain evidence="5 6">DSM 11393</strain>
    </source>
</reference>
<feature type="repeat" description="ANK" evidence="3">
    <location>
        <begin position="561"/>
        <end position="593"/>
    </location>
</feature>
<dbReference type="Proteomes" id="UP000186469">
    <property type="component" value="Unassembled WGS sequence"/>
</dbReference>
<dbReference type="InterPro" id="IPR036770">
    <property type="entry name" value="Ankyrin_rpt-contain_sf"/>
</dbReference>
<evidence type="ECO:0000256" key="2">
    <source>
        <dbReference type="ARBA" id="ARBA00023043"/>
    </source>
</evidence>
<keyword evidence="1" id="KW-0677">Repeat</keyword>
<dbReference type="PROSITE" id="PS50088">
    <property type="entry name" value="ANK_REPEAT"/>
    <property type="match status" value="7"/>
</dbReference>
<feature type="repeat" description="ANK" evidence="3">
    <location>
        <begin position="692"/>
        <end position="724"/>
    </location>
</feature>
<accession>A0A1M7TBQ1</accession>
<sequence length="781" mass="85949">MRILSLGILFVLLFSNNAFAFKGEAAEAILYEAVYNQMERERMEQAGVKKLHPEGFYKICASGTLDEVKKAIAEGADPKIPDADRGQTTCLHDAATFNKDERVIALLIKEGVNINAQGNLNKRTALHLAILVNPNAAAIIKELAKGKPDYYLTDTKELNPFVVAISGAVDQETGSYYVPDEAVLLALLDANPDYAKQYAKISDKYNLIELYFSRFDGGTLNPNKIKPSAKVVERLIKGGNNINITVRKMGSTEPLLFAAIDFDSQGKYQGETPTDTLTNLFLKNGADIYATDDTGELAIHKAAFNGNAKVIKALLALDKKKELAKVQDEFGNTPLHDLTEWRSVELPTCGKLLIDAGADINARDKDGNTPFLMIAKSSDIPRTRFEADDDYKKGVTERQKAVKFLLANGADIKATDNKGRNPLHSLSNARVLSKPDLELFIKAGVDINARDKDGNTPLMLFVIASRDRSDYYDEQQIAMFTKNLPILKELGADPKIQNKDGKIPYDFLHKNFLDKAKDEIAFLKVAGKDEPTLFNVCEKGCDEKTIKEALAKGMDIDVVRSGVTPLHMAIASKDEKTVKALLACGAPIDKASDKGETPLGVAFKMDQYDIASTLIKAGANLNKEGFMVTDSNKKKFITSYVIGAVLYNDTKMFELLMQGKPDLEFKSHIWSDSRGNKAWTGSYDEGWDVWATNGTPLHAAIVTNNLAFAERLIQNGADPNATLDRGLSTPLHLAALQNNKALVELLFKHGAKIYSNNFDKTPYDYATNKDIKALLKNIASK</sequence>
<feature type="repeat" description="ANK" evidence="3">
    <location>
        <begin position="418"/>
        <end position="452"/>
    </location>
</feature>
<dbReference type="InterPro" id="IPR051165">
    <property type="entry name" value="Multifunctional_ANK_Repeat"/>
</dbReference>
<evidence type="ECO:0000256" key="1">
    <source>
        <dbReference type="ARBA" id="ARBA00022737"/>
    </source>
</evidence>
<dbReference type="AlphaFoldDB" id="A0A1M7TBQ1"/>
<dbReference type="InterPro" id="IPR002110">
    <property type="entry name" value="Ankyrin_rpt"/>
</dbReference>
<feature type="chain" id="PRO_5013360091" evidence="4">
    <location>
        <begin position="21"/>
        <end position="781"/>
    </location>
</feature>
<dbReference type="PANTHER" id="PTHR24123">
    <property type="entry name" value="ANKYRIN REPEAT-CONTAINING"/>
    <property type="match status" value="1"/>
</dbReference>
<feature type="repeat" description="ANK" evidence="3">
    <location>
        <begin position="594"/>
        <end position="626"/>
    </location>
</feature>
<evidence type="ECO:0000313" key="6">
    <source>
        <dbReference type="Proteomes" id="UP000186469"/>
    </source>
</evidence>
<keyword evidence="6" id="KW-1185">Reference proteome</keyword>
<evidence type="ECO:0000313" key="5">
    <source>
        <dbReference type="EMBL" id="SHN68097.1"/>
    </source>
</evidence>
<keyword evidence="4" id="KW-0732">Signal</keyword>
<proteinExistence type="predicted"/>
<organism evidence="5 6">
    <name type="scientific">Desulfovibrio litoralis DSM 11393</name>
    <dbReference type="NCBI Taxonomy" id="1121455"/>
    <lineage>
        <taxon>Bacteria</taxon>
        <taxon>Pseudomonadati</taxon>
        <taxon>Thermodesulfobacteriota</taxon>
        <taxon>Desulfovibrionia</taxon>
        <taxon>Desulfovibrionales</taxon>
        <taxon>Desulfovibrionaceae</taxon>
        <taxon>Desulfovibrio</taxon>
    </lineage>
</organism>
<evidence type="ECO:0000256" key="4">
    <source>
        <dbReference type="SAM" id="SignalP"/>
    </source>
</evidence>
<dbReference type="RefSeq" id="WP_072697500.1">
    <property type="nucleotide sequence ID" value="NZ_FRDI01000009.1"/>
</dbReference>
<dbReference type="SUPFAM" id="SSF48403">
    <property type="entry name" value="Ankyrin repeat"/>
    <property type="match status" value="2"/>
</dbReference>
<dbReference type="PANTHER" id="PTHR24123:SF33">
    <property type="entry name" value="PROTEIN HOS4"/>
    <property type="match status" value="1"/>
</dbReference>
<protein>
    <submittedName>
        <fullName evidence="5">Ankyrin repeat</fullName>
    </submittedName>
</protein>
<dbReference type="PROSITE" id="PS50297">
    <property type="entry name" value="ANK_REP_REGION"/>
    <property type="match status" value="5"/>
</dbReference>
<keyword evidence="2 3" id="KW-0040">ANK repeat</keyword>
<dbReference type="Pfam" id="PF12796">
    <property type="entry name" value="Ank_2"/>
    <property type="match status" value="4"/>
</dbReference>
<gene>
    <name evidence="5" type="ORF">SAMN02745728_01817</name>
</gene>
<feature type="repeat" description="ANK" evidence="3">
    <location>
        <begin position="726"/>
        <end position="758"/>
    </location>
</feature>
<evidence type="ECO:0000256" key="3">
    <source>
        <dbReference type="PROSITE-ProRule" id="PRU00023"/>
    </source>
</evidence>
<feature type="repeat" description="ANK" evidence="3">
    <location>
        <begin position="330"/>
        <end position="365"/>
    </location>
</feature>
<dbReference type="EMBL" id="FRDI01000009">
    <property type="protein sequence ID" value="SHN68097.1"/>
    <property type="molecule type" value="Genomic_DNA"/>
</dbReference>
<dbReference type="Gene3D" id="1.25.40.20">
    <property type="entry name" value="Ankyrin repeat-containing domain"/>
    <property type="match status" value="6"/>
</dbReference>
<dbReference type="STRING" id="1121455.SAMN02745728_01817"/>
<feature type="repeat" description="ANK" evidence="3">
    <location>
        <begin position="86"/>
        <end position="119"/>
    </location>
</feature>
<name>A0A1M7TBQ1_9BACT</name>
<dbReference type="OrthoDB" id="5379895at2"/>